<sequence length="197" mass="21552">MEEVIEIRWHGRGGQGAVLASRIAAGAAFLEGKWSQAFPFFGAERRGAPVTAFTRIGNSPIRLRSQIYEPDILVLMDPMFLNMELAWRGVKPSTIVIANTPKAPEEVFLPVRVKRLTCVDATAISMKLGLKVAGLPVPNSPMVGALIKGTSLFSVESAERAIRDILRRAADVNVEAMRRAYEEASVLEEPKVEEAHA</sequence>
<evidence type="ECO:0000256" key="3">
    <source>
        <dbReference type="ARBA" id="ARBA00049357"/>
    </source>
</evidence>
<comment type="catalytic activity">
    <reaction evidence="3">
        <text>2 oxidized [2Fe-2S]-[ferredoxin] + pyruvate + CoA = 2 reduced [2Fe-2S]-[ferredoxin] + acetyl-CoA + CO2 + H(+)</text>
        <dbReference type="Rhea" id="RHEA:12765"/>
        <dbReference type="Rhea" id="RHEA-COMP:10000"/>
        <dbReference type="Rhea" id="RHEA-COMP:10001"/>
        <dbReference type="ChEBI" id="CHEBI:15361"/>
        <dbReference type="ChEBI" id="CHEBI:15378"/>
        <dbReference type="ChEBI" id="CHEBI:16526"/>
        <dbReference type="ChEBI" id="CHEBI:33737"/>
        <dbReference type="ChEBI" id="CHEBI:33738"/>
        <dbReference type="ChEBI" id="CHEBI:57287"/>
        <dbReference type="ChEBI" id="CHEBI:57288"/>
        <dbReference type="EC" id="1.2.7.1"/>
    </reaction>
</comment>
<keyword evidence="5" id="KW-0670">Pyruvate</keyword>
<dbReference type="SUPFAM" id="SSF53323">
    <property type="entry name" value="Pyruvate-ferredoxin oxidoreductase, PFOR, domain III"/>
    <property type="match status" value="1"/>
</dbReference>
<dbReference type="EC" id="1.2.7.1" evidence="1"/>
<dbReference type="InterPro" id="IPR019752">
    <property type="entry name" value="Pyrv/ketoisovalerate_OxRed_cat"/>
</dbReference>
<name>A0A429G8C5_9CREN</name>
<evidence type="ECO:0000313" key="5">
    <source>
        <dbReference type="EMBL" id="RSN70036.1"/>
    </source>
</evidence>
<dbReference type="RefSeq" id="WP_125740765.1">
    <property type="nucleotide sequence ID" value="NZ_RCOR01000014.1"/>
</dbReference>
<dbReference type="InterPro" id="IPR011894">
    <property type="entry name" value="PorC_KorC"/>
</dbReference>
<dbReference type="InterPro" id="IPR051626">
    <property type="entry name" value="Oxidoreductase_gamma_subunit"/>
</dbReference>
<keyword evidence="2" id="KW-0560">Oxidoreductase</keyword>
<dbReference type="Pfam" id="PF01558">
    <property type="entry name" value="POR"/>
    <property type="match status" value="1"/>
</dbReference>
<dbReference type="AlphaFoldDB" id="A0A429G8C5"/>
<dbReference type="EMBL" id="RCOR01000014">
    <property type="protein sequence ID" value="RSN70036.1"/>
    <property type="molecule type" value="Genomic_DNA"/>
</dbReference>
<gene>
    <name evidence="5" type="ORF">D9Q81_01600</name>
</gene>
<comment type="caution">
    <text evidence="5">The sequence shown here is derived from an EMBL/GenBank/DDBJ whole genome shotgun (WGS) entry which is preliminary data.</text>
</comment>
<dbReference type="GO" id="GO:0019164">
    <property type="term" value="F:pyruvate synthase activity"/>
    <property type="evidence" value="ECO:0007669"/>
    <property type="project" value="UniProtKB-EC"/>
</dbReference>
<dbReference type="InterPro" id="IPR002869">
    <property type="entry name" value="Pyrv_flavodox_OxRed_cen"/>
</dbReference>
<reference evidence="5 6" key="1">
    <citation type="submission" date="2018-10" db="EMBL/GenBank/DDBJ databases">
        <title>Co-occurring genomic capacity for anaerobic methane metabolism and dissimilatory sulfite reduction discovered in the Korarchaeota.</title>
        <authorList>
            <person name="Mckay L.J."/>
            <person name="Dlakic M."/>
            <person name="Fields M.W."/>
            <person name="Delmont T.O."/>
            <person name="Eren A.M."/>
            <person name="Jay Z.J."/>
            <person name="Klingelsmith K.B."/>
            <person name="Rusch D.B."/>
            <person name="Inskeep W.P."/>
        </authorList>
    </citation>
    <scope>NUCLEOTIDE SEQUENCE [LARGE SCALE GENOMIC DNA]</scope>
    <source>
        <strain evidence="5 6">WS</strain>
    </source>
</reference>
<dbReference type="PANTHER" id="PTHR43366">
    <property type="entry name" value="PYRUVATE SYNTHASE SUBUNIT PORC"/>
    <property type="match status" value="1"/>
</dbReference>
<accession>A0A429G8C5</accession>
<evidence type="ECO:0000256" key="2">
    <source>
        <dbReference type="ARBA" id="ARBA00023002"/>
    </source>
</evidence>
<dbReference type="Proteomes" id="UP000278149">
    <property type="component" value="Unassembled WGS sequence"/>
</dbReference>
<evidence type="ECO:0000313" key="6">
    <source>
        <dbReference type="Proteomes" id="UP000278149"/>
    </source>
</evidence>
<dbReference type="PANTHER" id="PTHR43366:SF1">
    <property type="entry name" value="PYRUVATE SYNTHASE SUBUNIT PORC"/>
    <property type="match status" value="1"/>
</dbReference>
<dbReference type="Gene3D" id="3.40.920.10">
    <property type="entry name" value="Pyruvate-ferredoxin oxidoreductase, PFOR, domain III"/>
    <property type="match status" value="1"/>
</dbReference>
<proteinExistence type="predicted"/>
<organism evidence="5 6">
    <name type="scientific">Candidatus Korarchaeum cryptofilum</name>
    <dbReference type="NCBI Taxonomy" id="498846"/>
    <lineage>
        <taxon>Archaea</taxon>
        <taxon>Thermoproteota</taxon>
        <taxon>Candidatus Korarchaeia</taxon>
        <taxon>Candidatus Korarchaeales</taxon>
        <taxon>Candidatus Korarchaeaceae</taxon>
        <taxon>Candidatus Korarchaeum</taxon>
    </lineage>
</organism>
<dbReference type="NCBIfam" id="TIGR02175">
    <property type="entry name" value="PorC_KorC"/>
    <property type="match status" value="1"/>
</dbReference>
<evidence type="ECO:0000256" key="1">
    <source>
        <dbReference type="ARBA" id="ARBA00012822"/>
    </source>
</evidence>
<feature type="domain" description="Pyruvate/ketoisovalerate oxidoreductase catalytic" evidence="4">
    <location>
        <begin position="13"/>
        <end position="182"/>
    </location>
</feature>
<evidence type="ECO:0000259" key="4">
    <source>
        <dbReference type="Pfam" id="PF01558"/>
    </source>
</evidence>
<protein>
    <recommendedName>
        <fullName evidence="1">pyruvate synthase</fullName>
        <ecNumber evidence="1">1.2.7.1</ecNumber>
    </recommendedName>
</protein>